<gene>
    <name evidence="4" type="ORF">COS18_02650</name>
</gene>
<accession>A0A2M7DP15</accession>
<evidence type="ECO:0000259" key="3">
    <source>
        <dbReference type="Pfam" id="PF12850"/>
    </source>
</evidence>
<evidence type="ECO:0000256" key="1">
    <source>
        <dbReference type="ARBA" id="ARBA00008950"/>
    </source>
</evidence>
<keyword evidence="2" id="KW-0479">Metal-binding</keyword>
<reference evidence="5" key="1">
    <citation type="submission" date="2017-09" db="EMBL/GenBank/DDBJ databases">
        <title>Depth-based differentiation of microbial function through sediment-hosted aquifers and enrichment of novel symbionts in the deep terrestrial subsurface.</title>
        <authorList>
            <person name="Probst A.J."/>
            <person name="Ladd B."/>
            <person name="Jarett J.K."/>
            <person name="Geller-Mcgrath D.E."/>
            <person name="Sieber C.M.K."/>
            <person name="Emerson J.B."/>
            <person name="Anantharaman K."/>
            <person name="Thomas B.C."/>
            <person name="Malmstrom R."/>
            <person name="Stieglmeier M."/>
            <person name="Klingl A."/>
            <person name="Woyke T."/>
            <person name="Ryan C.M."/>
            <person name="Banfield J.F."/>
        </authorList>
    </citation>
    <scope>NUCLEOTIDE SEQUENCE [LARGE SCALE GENOMIC DNA]</scope>
</reference>
<sequence length="164" mass="18825">MVIAIIADIHDNIINLKKCLGWCAKKSIKKLICCGDITNSRTLNFLAGKFAGDIYLVKGNIELYNEYEVEKFDNVKYFKEMGEFKLDNKFIGICHQPYSINKLLARNKYDIIFYGHTHKPWLEERDNVIIVNPGTLAGTFFKATFAVWDTVAGKIDLIILDNIR</sequence>
<dbReference type="InterPro" id="IPR000979">
    <property type="entry name" value="Phosphodiesterase_MJ0936/Vps29"/>
</dbReference>
<dbReference type="SUPFAM" id="SSF56300">
    <property type="entry name" value="Metallo-dependent phosphatases"/>
    <property type="match status" value="1"/>
</dbReference>
<dbReference type="EC" id="3.1.4.-" evidence="2"/>
<feature type="domain" description="Calcineurin-like phosphoesterase" evidence="3">
    <location>
        <begin position="1"/>
        <end position="150"/>
    </location>
</feature>
<proteinExistence type="inferred from homology"/>
<dbReference type="InterPro" id="IPR024654">
    <property type="entry name" value="Calcineurin-like_PHP_lpxH"/>
</dbReference>
<protein>
    <recommendedName>
        <fullName evidence="2">Phosphoesterase</fullName>
        <ecNumber evidence="2">3.1.4.-</ecNumber>
    </recommendedName>
</protein>
<comment type="cofactor">
    <cofactor evidence="2">
        <name>a divalent metal cation</name>
        <dbReference type="ChEBI" id="CHEBI:60240"/>
    </cofactor>
</comment>
<comment type="caution">
    <text evidence="4">The sequence shown here is derived from an EMBL/GenBank/DDBJ whole genome shotgun (WGS) entry which is preliminary data.</text>
</comment>
<dbReference type="AlphaFoldDB" id="A0A2M7DP15"/>
<evidence type="ECO:0000313" key="5">
    <source>
        <dbReference type="Proteomes" id="UP000228896"/>
    </source>
</evidence>
<dbReference type="Gene3D" id="3.60.21.10">
    <property type="match status" value="1"/>
</dbReference>
<dbReference type="GO" id="GO:0046872">
    <property type="term" value="F:metal ion binding"/>
    <property type="evidence" value="ECO:0007669"/>
    <property type="project" value="UniProtKB-KW"/>
</dbReference>
<dbReference type="GO" id="GO:0016787">
    <property type="term" value="F:hydrolase activity"/>
    <property type="evidence" value="ECO:0007669"/>
    <property type="project" value="UniProtKB-UniRule"/>
</dbReference>
<dbReference type="PANTHER" id="PTHR43165:SF1">
    <property type="entry name" value="PHOSPHODIESTERASE MJ0936"/>
    <property type="match status" value="1"/>
</dbReference>
<dbReference type="PANTHER" id="PTHR43165">
    <property type="entry name" value="METALLOPHOSPHOESTERASE"/>
    <property type="match status" value="1"/>
</dbReference>
<dbReference type="EMBL" id="PETS01000061">
    <property type="protein sequence ID" value="PIV51488.1"/>
    <property type="molecule type" value="Genomic_DNA"/>
</dbReference>
<evidence type="ECO:0000256" key="2">
    <source>
        <dbReference type="RuleBase" id="RU362039"/>
    </source>
</evidence>
<dbReference type="InterPro" id="IPR029052">
    <property type="entry name" value="Metallo-depent_PP-like"/>
</dbReference>
<dbReference type="Proteomes" id="UP000228896">
    <property type="component" value="Unassembled WGS sequence"/>
</dbReference>
<dbReference type="InterPro" id="IPR053193">
    <property type="entry name" value="MetalloPDE_YfcE-like"/>
</dbReference>
<comment type="similarity">
    <text evidence="1 2">Belongs to the metallophosphoesterase superfamily. YfcE family.</text>
</comment>
<dbReference type="Pfam" id="PF12850">
    <property type="entry name" value="Metallophos_2"/>
    <property type="match status" value="1"/>
</dbReference>
<name>A0A2M7DP15_9BACT</name>
<dbReference type="NCBIfam" id="TIGR00040">
    <property type="entry name" value="yfcE"/>
    <property type="match status" value="1"/>
</dbReference>
<evidence type="ECO:0000313" key="4">
    <source>
        <dbReference type="EMBL" id="PIV51488.1"/>
    </source>
</evidence>
<organism evidence="4 5">
    <name type="scientific">Candidatus Falkowbacteria bacterium CG02_land_8_20_14_3_00_36_14</name>
    <dbReference type="NCBI Taxonomy" id="1974560"/>
    <lineage>
        <taxon>Bacteria</taxon>
        <taxon>Candidatus Falkowiibacteriota</taxon>
    </lineage>
</organism>